<protein>
    <submittedName>
        <fullName evidence="2">DUF6090 family protein</fullName>
    </submittedName>
</protein>
<evidence type="ECO:0000313" key="2">
    <source>
        <dbReference type="EMBL" id="MFH6768793.1"/>
    </source>
</evidence>
<organism evidence="2 3">
    <name type="scientific">Gaetbulibacter aquiaggeris</name>
    <dbReference type="NCBI Taxonomy" id="1735373"/>
    <lineage>
        <taxon>Bacteria</taxon>
        <taxon>Pseudomonadati</taxon>
        <taxon>Bacteroidota</taxon>
        <taxon>Flavobacteriia</taxon>
        <taxon>Flavobacteriales</taxon>
        <taxon>Flavobacteriaceae</taxon>
        <taxon>Gaetbulibacter</taxon>
    </lineage>
</organism>
<dbReference type="EMBL" id="JBAWKC010000002">
    <property type="protein sequence ID" value="MFH6768793.1"/>
    <property type="molecule type" value="Genomic_DNA"/>
</dbReference>
<keyword evidence="1" id="KW-0472">Membrane</keyword>
<gene>
    <name evidence="2" type="ORF">V8G56_08605</name>
</gene>
<sequence>MIPFFRRIRKTLADDNKPIKYLRYAIGEIVLVVIGILIALSINNWNEHRKNQDDVHLSLFQILNDLKQEELFLQEQKLSVKKSIDYLTNVSKGNYNAVHLDSLLTYLDLYFYFFKNNNAYSGLKATGKFSNINNPLLKANIASYYEEGYETLIADTQYGEAYTNNQVLPYVIANLEPDTNYLTRVELVLNKLKTTNLKYIINYQIGLKNSVGGHLESAIQNNNKLITQIETELKNQNKERLTI</sequence>
<proteinExistence type="predicted"/>
<reference evidence="2 3" key="1">
    <citation type="submission" date="2024-02" db="EMBL/GenBank/DDBJ databases">
        <title>A Gaetbulibacter species isolated from tidal flats and genomic insights of their niches.</title>
        <authorList>
            <person name="Ye Y."/>
        </authorList>
    </citation>
    <scope>NUCLEOTIDE SEQUENCE [LARGE SCALE GENOMIC DNA]</scope>
    <source>
        <strain evidence="2 3">KEM-8</strain>
    </source>
</reference>
<name>A0ABW7MSL4_9FLAO</name>
<dbReference type="Pfam" id="PF19578">
    <property type="entry name" value="DUF6090"/>
    <property type="match status" value="1"/>
</dbReference>
<evidence type="ECO:0000313" key="3">
    <source>
        <dbReference type="Proteomes" id="UP001610104"/>
    </source>
</evidence>
<dbReference type="Proteomes" id="UP001610104">
    <property type="component" value="Unassembled WGS sequence"/>
</dbReference>
<dbReference type="InterPro" id="IPR045749">
    <property type="entry name" value="DUF6090"/>
</dbReference>
<keyword evidence="3" id="KW-1185">Reference proteome</keyword>
<keyword evidence="1" id="KW-0812">Transmembrane</keyword>
<comment type="caution">
    <text evidence="2">The sequence shown here is derived from an EMBL/GenBank/DDBJ whole genome shotgun (WGS) entry which is preliminary data.</text>
</comment>
<accession>A0ABW7MSL4</accession>
<dbReference type="RefSeq" id="WP_395438041.1">
    <property type="nucleotide sequence ID" value="NZ_JBAWKC010000002.1"/>
</dbReference>
<feature type="transmembrane region" description="Helical" evidence="1">
    <location>
        <begin position="21"/>
        <end position="42"/>
    </location>
</feature>
<keyword evidence="1" id="KW-1133">Transmembrane helix</keyword>
<evidence type="ECO:0000256" key="1">
    <source>
        <dbReference type="SAM" id="Phobius"/>
    </source>
</evidence>